<dbReference type="Proteomes" id="UP001152795">
    <property type="component" value="Unassembled WGS sequence"/>
</dbReference>
<gene>
    <name evidence="1" type="ORF">PACLA_8A027317</name>
</gene>
<keyword evidence="2" id="KW-1185">Reference proteome</keyword>
<evidence type="ECO:0000313" key="1">
    <source>
        <dbReference type="EMBL" id="CAB4010556.1"/>
    </source>
</evidence>
<evidence type="ECO:0000313" key="2">
    <source>
        <dbReference type="Proteomes" id="UP001152795"/>
    </source>
</evidence>
<comment type="caution">
    <text evidence="1">The sequence shown here is derived from an EMBL/GenBank/DDBJ whole genome shotgun (WGS) entry which is preliminary data.</text>
</comment>
<accession>A0A6S7HYL6</accession>
<dbReference type="EMBL" id="CACRXK020006828">
    <property type="protein sequence ID" value="CAB4010556.1"/>
    <property type="molecule type" value="Genomic_DNA"/>
</dbReference>
<name>A0A6S7HYL6_PARCT</name>
<dbReference type="OrthoDB" id="2506088at2759"/>
<protein>
    <submittedName>
        <fullName evidence="1">Uncharacterized protein</fullName>
    </submittedName>
</protein>
<proteinExistence type="predicted"/>
<sequence length="863" mass="98783">MDENADGDFSPFPSEKFFLLYCYAHSVMRPKSRSDLEFLWMMLDRFGVKLPSLSSVLSFKVEGLENISLRKSYGNGHPFYWISPSDIIKLQLATPSVSNRLARYPEKTDRFINELFQGLQWRIEDQFQTTSASVNGETFYVKDLVRYKLEETICHGQINGFYMKKVEDSLKYFCRLTKMIVTSVEFHSLAVTQEVEEVSLEDIQGESEYKIEFKEIDGQILQLTVEEKEELERPHGTKILADGKPTLTVPLVVFSDETSGNRSKKWNQLESYSMFLAGLPRKDVTKFSNIHFICASNLVDSVTLGKEIATDLKNLEEGMLMYDAKDDQQVFVQCPVLLVACDNPRASEFAHHMGSSATHFCRTCDATKETGAEVGTLRTTDAIQRTIERINTASTERQKKEIRRSTGNTERGGQFDILSSFEAIKQTPVEILHTILLGPVKYLVKKTFNNLSPADKKKVKSKIEAFDFSAFSRRLPSSFVKNHGSCVGRDFKLWAQISVFVLEGLISDEELQVWIYLSETFAMAYGSEVDIDDNDNTTNLIQEMMECLSEVHPELLQKQKFHMLLHIQDDMMKFGPPAGFNTERFEAFNSVIRTLNVYSNRHASSKDIGERLLKHHILKFVTNGGRWGINNRTFASQGLIKLSQQPVIQKFMYQVDSNCSQSQKEIYQPGNLRLETYQNGRLKQLTTVDVLPIGALQHDIERQHINIEQTCKGFKGCIAQDKTLVQEGETFAYKSYNDEICFGMFCTAVGFCHGGNWVLTIPYQLMRADDGDVLHGKFTSPVLQKCEERRLISTKNILEKVSLVHNCDNRCSFVNTDHPIVEEREIVTSERCVYQHDLSNKYYLLNRFYLGESWKYIPGIPDM</sequence>
<dbReference type="PANTHER" id="PTHR31912">
    <property type="entry name" value="IP13529P"/>
    <property type="match status" value="1"/>
</dbReference>
<dbReference type="AlphaFoldDB" id="A0A6S7HYL6"/>
<dbReference type="PANTHER" id="PTHR31912:SF34">
    <property type="entry name" value="NOTOCHORD-RELATED PROTEIN"/>
    <property type="match status" value="1"/>
</dbReference>
<reference evidence="1" key="1">
    <citation type="submission" date="2020-04" db="EMBL/GenBank/DDBJ databases">
        <authorList>
            <person name="Alioto T."/>
            <person name="Alioto T."/>
            <person name="Gomez Garrido J."/>
        </authorList>
    </citation>
    <scope>NUCLEOTIDE SEQUENCE</scope>
    <source>
        <strain evidence="1">A484AB</strain>
    </source>
</reference>
<organism evidence="1 2">
    <name type="scientific">Paramuricea clavata</name>
    <name type="common">Red gorgonian</name>
    <name type="synonym">Violescent sea-whip</name>
    <dbReference type="NCBI Taxonomy" id="317549"/>
    <lineage>
        <taxon>Eukaryota</taxon>
        <taxon>Metazoa</taxon>
        <taxon>Cnidaria</taxon>
        <taxon>Anthozoa</taxon>
        <taxon>Octocorallia</taxon>
        <taxon>Malacalcyonacea</taxon>
        <taxon>Plexauridae</taxon>
        <taxon>Paramuricea</taxon>
    </lineage>
</organism>